<dbReference type="AlphaFoldDB" id="A0A175RE32"/>
<sequence length="94" mass="10831">MKPTTHAIFTTGEALKPETQEERSKLNGTLSLADLNEYRANNGLKTTLSQIDFDTLLKRTEGHFENFKTDATMNYRRNLYLRDMSEDFIPNGRS</sequence>
<name>A0A175RE32_9HYPH</name>
<keyword evidence="2" id="KW-1185">Reference proteome</keyword>
<dbReference type="EMBL" id="LDQA01000091">
    <property type="protein sequence ID" value="KTR02060.1"/>
    <property type="molecule type" value="Genomic_DNA"/>
</dbReference>
<organism evidence="1 2">
    <name type="scientific">Aureimonas ureilytica</name>
    <dbReference type="NCBI Taxonomy" id="401562"/>
    <lineage>
        <taxon>Bacteria</taxon>
        <taxon>Pseudomonadati</taxon>
        <taxon>Pseudomonadota</taxon>
        <taxon>Alphaproteobacteria</taxon>
        <taxon>Hyphomicrobiales</taxon>
        <taxon>Aurantimonadaceae</taxon>
        <taxon>Aureimonas</taxon>
    </lineage>
</organism>
<dbReference type="Proteomes" id="UP000078529">
    <property type="component" value="Unassembled WGS sequence"/>
</dbReference>
<accession>A0A175RE32</accession>
<reference evidence="1 2" key="1">
    <citation type="journal article" date="2016" name="Front. Microbiol.">
        <title>Genomic Resource of Rice Seed Associated Bacteria.</title>
        <authorList>
            <person name="Midha S."/>
            <person name="Bansal K."/>
            <person name="Sharma S."/>
            <person name="Kumar N."/>
            <person name="Patil P.P."/>
            <person name="Chaudhry V."/>
            <person name="Patil P.B."/>
        </authorList>
    </citation>
    <scope>NUCLEOTIDE SEQUENCE [LARGE SCALE GENOMIC DNA]</scope>
    <source>
        <strain evidence="1 2">NS365</strain>
    </source>
</reference>
<gene>
    <name evidence="1" type="ORF">NS365_22525</name>
</gene>
<proteinExistence type="predicted"/>
<dbReference type="PATRIC" id="fig|401562.4.peg.4956"/>
<evidence type="ECO:0000313" key="2">
    <source>
        <dbReference type="Proteomes" id="UP000078529"/>
    </source>
</evidence>
<evidence type="ECO:0000313" key="1">
    <source>
        <dbReference type="EMBL" id="KTR02060.1"/>
    </source>
</evidence>
<protein>
    <submittedName>
        <fullName evidence="1">Uncharacterized protein</fullName>
    </submittedName>
</protein>
<comment type="caution">
    <text evidence="1">The sequence shown here is derived from an EMBL/GenBank/DDBJ whole genome shotgun (WGS) entry which is preliminary data.</text>
</comment>